<evidence type="ECO:0000256" key="6">
    <source>
        <dbReference type="ARBA" id="ARBA00022692"/>
    </source>
</evidence>
<feature type="transmembrane region" description="Helical" evidence="10">
    <location>
        <begin position="147"/>
        <end position="171"/>
    </location>
</feature>
<dbReference type="Proteomes" id="UP000432209">
    <property type="component" value="Unassembled WGS sequence"/>
</dbReference>
<comment type="similarity">
    <text evidence="2">Belongs to the ABC-2 integral membrane protein family.</text>
</comment>
<feature type="transmembrane region" description="Helical" evidence="10">
    <location>
        <begin position="236"/>
        <end position="255"/>
    </location>
</feature>
<feature type="transmembrane region" description="Helical" evidence="10">
    <location>
        <begin position="183"/>
        <end position="203"/>
    </location>
</feature>
<dbReference type="PANTHER" id="PTHR30413:SF10">
    <property type="entry name" value="CAPSULE POLYSACCHARIDE EXPORT INNER-MEMBRANE PROTEIN CTRC"/>
    <property type="match status" value="1"/>
</dbReference>
<evidence type="ECO:0000313" key="13">
    <source>
        <dbReference type="Proteomes" id="UP000432209"/>
    </source>
</evidence>
<accession>A0A7X1VQN5</accession>
<evidence type="ECO:0000256" key="3">
    <source>
        <dbReference type="ARBA" id="ARBA00022448"/>
    </source>
</evidence>
<feature type="transmembrane region" description="Helical" evidence="10">
    <location>
        <begin position="36"/>
        <end position="59"/>
    </location>
</feature>
<evidence type="ECO:0000313" key="12">
    <source>
        <dbReference type="EMBL" id="MQR99925.1"/>
    </source>
</evidence>
<dbReference type="AlphaFoldDB" id="A0A7X1VQN5"/>
<keyword evidence="4" id="KW-1003">Cell membrane</keyword>
<evidence type="ECO:0000259" key="11">
    <source>
        <dbReference type="Pfam" id="PF01061"/>
    </source>
</evidence>
<name>A0A7X1VQN5_9PROT</name>
<dbReference type="Pfam" id="PF01061">
    <property type="entry name" value="ABC2_membrane"/>
    <property type="match status" value="1"/>
</dbReference>
<evidence type="ECO:0000256" key="5">
    <source>
        <dbReference type="ARBA" id="ARBA00022597"/>
    </source>
</evidence>
<evidence type="ECO:0000256" key="4">
    <source>
        <dbReference type="ARBA" id="ARBA00022475"/>
    </source>
</evidence>
<dbReference type="GO" id="GO:0140359">
    <property type="term" value="F:ABC-type transporter activity"/>
    <property type="evidence" value="ECO:0007669"/>
    <property type="project" value="InterPro"/>
</dbReference>
<dbReference type="InterPro" id="IPR013525">
    <property type="entry name" value="ABC2_TM"/>
</dbReference>
<gene>
    <name evidence="12" type="ORF">GFJ39_12155</name>
</gene>
<proteinExistence type="inferred from homology"/>
<keyword evidence="13" id="KW-1185">Reference proteome</keyword>
<evidence type="ECO:0000256" key="10">
    <source>
        <dbReference type="SAM" id="Phobius"/>
    </source>
</evidence>
<dbReference type="InterPro" id="IPR000412">
    <property type="entry name" value="ABC_2_transport"/>
</dbReference>
<keyword evidence="6 10" id="KW-0812">Transmembrane</keyword>
<dbReference type="GO" id="GO:0015920">
    <property type="term" value="P:lipopolysaccharide transport"/>
    <property type="evidence" value="ECO:0007669"/>
    <property type="project" value="TreeGrafter"/>
</dbReference>
<feature type="transmembrane region" description="Helical" evidence="10">
    <location>
        <begin position="65"/>
        <end position="83"/>
    </location>
</feature>
<evidence type="ECO:0000256" key="2">
    <source>
        <dbReference type="ARBA" id="ARBA00007783"/>
    </source>
</evidence>
<comment type="subcellular location">
    <subcellularLocation>
        <location evidence="1">Cell membrane</location>
        <topology evidence="1">Multi-pass membrane protein</topology>
    </subcellularLocation>
</comment>
<comment type="caution">
    <text evidence="12">The sequence shown here is derived from an EMBL/GenBank/DDBJ whole genome shotgun (WGS) entry which is preliminary data.</text>
</comment>
<reference evidence="12 13" key="1">
    <citation type="submission" date="2019-10" db="EMBL/GenBank/DDBJ databases">
        <title>Gluconobacter aidae sp. nov., a novel species of acetic acid bacteria isolated in Thailand.</title>
        <authorList>
            <person name="Yukphan P."/>
            <person name="Charoenyingcharoen P."/>
            <person name="Malimas S."/>
            <person name="Muramatsu Y."/>
            <person name="Nakagawa Y."/>
            <person name="Tanasupawat S."/>
            <person name="Yamada Y."/>
        </authorList>
    </citation>
    <scope>NUCLEOTIDE SEQUENCE [LARGE SCALE GENOMIC DNA]</scope>
    <source>
        <strain evidence="12 13">AC10</strain>
    </source>
</reference>
<sequence length="264" mass="29614">MHQNRQTLPQLFLIQLRVIGALMLRELHTRFGRENLGYLWVVGEPILFCGGVAIAWTAIRPSYEHGLQTTAVVITGYVPLTMWRHCLASSVRAFEANGSLLFHRQVTPLDIITARSILEIAGTIIAGIIVCSGAMLLGYMTPPKDYGLLYIGIFYQSLFSYATALLVAALSQRSELVEKSITVFSYLSLPFSGAFLLESWLPLNARNLLLWSPSVNNIEMIRGGQFGHTIHPYYDMVYDSYAIAFMLIMGISLTLRSRKYINVQ</sequence>
<evidence type="ECO:0000256" key="8">
    <source>
        <dbReference type="ARBA" id="ARBA00023047"/>
    </source>
</evidence>
<keyword evidence="7 10" id="KW-1133">Transmembrane helix</keyword>
<evidence type="ECO:0000256" key="1">
    <source>
        <dbReference type="ARBA" id="ARBA00004651"/>
    </source>
</evidence>
<keyword evidence="5" id="KW-0762">Sugar transport</keyword>
<dbReference type="PRINTS" id="PR00164">
    <property type="entry name" value="ABC2TRNSPORT"/>
</dbReference>
<keyword evidence="8" id="KW-0625">Polysaccharide transport</keyword>
<protein>
    <submittedName>
        <fullName evidence="12">Capsule biosynthesis protein</fullName>
    </submittedName>
</protein>
<dbReference type="GO" id="GO:0015774">
    <property type="term" value="P:polysaccharide transport"/>
    <property type="evidence" value="ECO:0007669"/>
    <property type="project" value="UniProtKB-KW"/>
</dbReference>
<feature type="domain" description="ABC-2 type transporter transmembrane" evidence="11">
    <location>
        <begin position="19"/>
        <end position="226"/>
    </location>
</feature>
<feature type="transmembrane region" description="Helical" evidence="10">
    <location>
        <begin position="120"/>
        <end position="141"/>
    </location>
</feature>
<dbReference type="GO" id="GO:0043190">
    <property type="term" value="C:ATP-binding cassette (ABC) transporter complex"/>
    <property type="evidence" value="ECO:0007669"/>
    <property type="project" value="InterPro"/>
</dbReference>
<dbReference type="EMBL" id="WIPH01000039">
    <property type="protein sequence ID" value="MQR99925.1"/>
    <property type="molecule type" value="Genomic_DNA"/>
</dbReference>
<dbReference type="RefSeq" id="WP_153431559.1">
    <property type="nucleotide sequence ID" value="NZ_WIPH01000039.1"/>
</dbReference>
<organism evidence="12 13">
    <name type="scientific">Gluconobacter aidae</name>
    <dbReference type="NCBI Taxonomy" id="2662454"/>
    <lineage>
        <taxon>Bacteria</taxon>
        <taxon>Pseudomonadati</taxon>
        <taxon>Pseudomonadota</taxon>
        <taxon>Alphaproteobacteria</taxon>
        <taxon>Acetobacterales</taxon>
        <taxon>Acetobacteraceae</taxon>
        <taxon>Gluconobacter</taxon>
    </lineage>
</organism>
<evidence type="ECO:0000256" key="9">
    <source>
        <dbReference type="ARBA" id="ARBA00023136"/>
    </source>
</evidence>
<keyword evidence="9 10" id="KW-0472">Membrane</keyword>
<dbReference type="PANTHER" id="PTHR30413">
    <property type="entry name" value="INNER MEMBRANE TRANSPORT PERMEASE"/>
    <property type="match status" value="1"/>
</dbReference>
<keyword evidence="3" id="KW-0813">Transport</keyword>
<evidence type="ECO:0000256" key="7">
    <source>
        <dbReference type="ARBA" id="ARBA00022989"/>
    </source>
</evidence>